<evidence type="ECO:0000313" key="3">
    <source>
        <dbReference type="Proteomes" id="UP000243680"/>
    </source>
</evidence>
<evidence type="ECO:0000313" key="2">
    <source>
        <dbReference type="EMBL" id="AOJ76851.1"/>
    </source>
</evidence>
<sequence>MSLLVLAFYKRADKGGSCRMEFQIEMLTWMASNLQPSTHDFSTRMPKIDHAQKLPISGR</sequence>
<protein>
    <submittedName>
        <fullName evidence="2">Uncharacterized protein</fullName>
    </submittedName>
</protein>
<reference evidence="2 3" key="1">
    <citation type="submission" date="2015-12" db="EMBL/GenBank/DDBJ databases">
        <title>Diversity of Burkholderia near neighbor genomes.</title>
        <authorList>
            <person name="Sahl J."/>
            <person name="Wagner D."/>
            <person name="Keim P."/>
        </authorList>
    </citation>
    <scope>NUCLEOTIDE SEQUENCE [LARGE SCALE GENOMIC DNA]</scope>
    <source>
        <strain evidence="2 3">MSMB0783</strain>
    </source>
</reference>
<feature type="region of interest" description="Disordered" evidence="1">
    <location>
        <begin position="40"/>
        <end position="59"/>
    </location>
</feature>
<dbReference type="AlphaFoldDB" id="A0A1B4LI29"/>
<proteinExistence type="predicted"/>
<organism evidence="2 3">
    <name type="scientific">Burkholderia ubonensis</name>
    <dbReference type="NCBI Taxonomy" id="101571"/>
    <lineage>
        <taxon>Bacteria</taxon>
        <taxon>Pseudomonadati</taxon>
        <taxon>Pseudomonadota</taxon>
        <taxon>Betaproteobacteria</taxon>
        <taxon>Burkholderiales</taxon>
        <taxon>Burkholderiaceae</taxon>
        <taxon>Burkholderia</taxon>
        <taxon>Burkholderia cepacia complex</taxon>
    </lineage>
</organism>
<evidence type="ECO:0000256" key="1">
    <source>
        <dbReference type="SAM" id="MobiDB-lite"/>
    </source>
</evidence>
<accession>A0A1B4LI29</accession>
<dbReference type="EMBL" id="CP013421">
    <property type="protein sequence ID" value="AOJ76851.1"/>
    <property type="molecule type" value="Genomic_DNA"/>
</dbReference>
<name>A0A1B4LI29_9BURK</name>
<gene>
    <name evidence="2" type="ORF">WJ35_17490</name>
</gene>
<dbReference type="Proteomes" id="UP000243680">
    <property type="component" value="Chromosome 3"/>
</dbReference>